<organism evidence="2 3">
    <name type="scientific">Phytophthora kernoviae 00238/432</name>
    <dbReference type="NCBI Taxonomy" id="1284355"/>
    <lineage>
        <taxon>Eukaryota</taxon>
        <taxon>Sar</taxon>
        <taxon>Stramenopiles</taxon>
        <taxon>Oomycota</taxon>
        <taxon>Peronosporomycetes</taxon>
        <taxon>Peronosporales</taxon>
        <taxon>Peronosporaceae</taxon>
        <taxon>Phytophthora</taxon>
    </lineage>
</organism>
<evidence type="ECO:0000256" key="1">
    <source>
        <dbReference type="SAM" id="MobiDB-lite"/>
    </source>
</evidence>
<evidence type="ECO:0000313" key="3">
    <source>
        <dbReference type="Proteomes" id="UP000702964"/>
    </source>
</evidence>
<reference evidence="2" key="2">
    <citation type="submission" date="2020-02" db="EMBL/GenBank/DDBJ databases">
        <authorList>
            <person name="Studholme D.J."/>
        </authorList>
    </citation>
    <scope>NUCLEOTIDE SEQUENCE</scope>
    <source>
        <strain evidence="2">00238/432</strain>
    </source>
</reference>
<proteinExistence type="predicted"/>
<dbReference type="Gene3D" id="2.130.10.10">
    <property type="entry name" value="YVTN repeat-like/Quinoprotein amine dehydrogenase"/>
    <property type="match status" value="1"/>
</dbReference>
<feature type="compositionally biased region" description="Polar residues" evidence="1">
    <location>
        <begin position="49"/>
        <end position="67"/>
    </location>
</feature>
<gene>
    <name evidence="2" type="ORF">G195_003372</name>
</gene>
<sequence>MRLDFARDRAVLLVSSHGDGGHDLRFWEIGSWDELPPPQMRDAHWGSKRSPSLVSGANETDEMSPSPQNYPTVTADGHAMSVTNWVVTKNEHFLLSAGGADRVICQFRLLPHVGSATGNCGGLGAGLLRADAGLGFEELGARRCLYSKRSMPGET</sequence>
<dbReference type="AlphaFoldDB" id="A0A8J4SGW5"/>
<accession>A0A8J4SGW5</accession>
<dbReference type="InterPro" id="IPR015943">
    <property type="entry name" value="WD40/YVTN_repeat-like_dom_sf"/>
</dbReference>
<comment type="caution">
    <text evidence="2">The sequence shown here is derived from an EMBL/GenBank/DDBJ whole genome shotgun (WGS) entry which is preliminary data.</text>
</comment>
<dbReference type="Proteomes" id="UP000702964">
    <property type="component" value="Unassembled WGS sequence"/>
</dbReference>
<evidence type="ECO:0000313" key="2">
    <source>
        <dbReference type="EMBL" id="KAF4321913.1"/>
    </source>
</evidence>
<reference evidence="2" key="1">
    <citation type="journal article" date="2015" name="Genom Data">
        <title>Draft genome sequences of Phytophthora kernoviae and Phytophthora ramorum lineage EU2 from Scotland.</title>
        <authorList>
            <person name="Sambles C."/>
            <person name="Schlenzig A."/>
            <person name="O'Neill P."/>
            <person name="Grant M."/>
            <person name="Studholme D.J."/>
        </authorList>
    </citation>
    <scope>NUCLEOTIDE SEQUENCE</scope>
    <source>
        <strain evidence="2">00238/432</strain>
    </source>
</reference>
<dbReference type="EMBL" id="AOFI03000088">
    <property type="protein sequence ID" value="KAF4321913.1"/>
    <property type="molecule type" value="Genomic_DNA"/>
</dbReference>
<feature type="region of interest" description="Disordered" evidence="1">
    <location>
        <begin position="39"/>
        <end position="67"/>
    </location>
</feature>
<name>A0A8J4SGW5_9STRA</name>
<protein>
    <submittedName>
        <fullName evidence="2">Uncharacterized protein</fullName>
    </submittedName>
</protein>